<evidence type="ECO:0000313" key="5">
    <source>
        <dbReference type="EMBL" id="UZX20026.1"/>
    </source>
</evidence>
<dbReference type="PANTHER" id="PTHR30146">
    <property type="entry name" value="LACI-RELATED TRANSCRIPTIONAL REPRESSOR"/>
    <property type="match status" value="1"/>
</dbReference>
<dbReference type="InterPro" id="IPR010982">
    <property type="entry name" value="Lambda_DNA-bd_dom_sf"/>
</dbReference>
<dbReference type="Gene3D" id="3.40.50.2300">
    <property type="match status" value="2"/>
</dbReference>
<dbReference type="Gene3D" id="1.10.260.40">
    <property type="entry name" value="lambda repressor-like DNA-binding domains"/>
    <property type="match status" value="1"/>
</dbReference>
<protein>
    <submittedName>
        <fullName evidence="5">LacI family transcriptional regulator</fullName>
    </submittedName>
</protein>
<organism evidence="5 6">
    <name type="scientific">Streptomyces tanashiensis</name>
    <dbReference type="NCBI Taxonomy" id="67367"/>
    <lineage>
        <taxon>Bacteria</taxon>
        <taxon>Bacillati</taxon>
        <taxon>Actinomycetota</taxon>
        <taxon>Actinomycetes</taxon>
        <taxon>Kitasatosporales</taxon>
        <taxon>Streptomycetaceae</taxon>
        <taxon>Streptomyces</taxon>
    </lineage>
</organism>
<dbReference type="Pfam" id="PF13377">
    <property type="entry name" value="Peripla_BP_3"/>
    <property type="match status" value="1"/>
</dbReference>
<gene>
    <name evidence="5" type="ORF">LDH80_04550</name>
</gene>
<dbReference type="InterPro" id="IPR028082">
    <property type="entry name" value="Peripla_BP_I"/>
</dbReference>
<dbReference type="PROSITE" id="PS50932">
    <property type="entry name" value="HTH_LACI_2"/>
    <property type="match status" value="1"/>
</dbReference>
<keyword evidence="2" id="KW-0238">DNA-binding</keyword>
<dbReference type="Proteomes" id="UP001164506">
    <property type="component" value="Chromosome"/>
</dbReference>
<dbReference type="EMBL" id="CP084204">
    <property type="protein sequence ID" value="UZX20026.1"/>
    <property type="molecule type" value="Genomic_DNA"/>
</dbReference>
<dbReference type="PANTHER" id="PTHR30146:SF153">
    <property type="entry name" value="LACTOSE OPERON REPRESSOR"/>
    <property type="match status" value="1"/>
</dbReference>
<evidence type="ECO:0000313" key="6">
    <source>
        <dbReference type="Proteomes" id="UP001164506"/>
    </source>
</evidence>
<dbReference type="PROSITE" id="PS00356">
    <property type="entry name" value="HTH_LACI_1"/>
    <property type="match status" value="1"/>
</dbReference>
<evidence type="ECO:0000259" key="4">
    <source>
        <dbReference type="PROSITE" id="PS50932"/>
    </source>
</evidence>
<name>A0ABY6QS69_9ACTN</name>
<evidence type="ECO:0000256" key="1">
    <source>
        <dbReference type="ARBA" id="ARBA00023015"/>
    </source>
</evidence>
<dbReference type="SMART" id="SM00354">
    <property type="entry name" value="HTH_LACI"/>
    <property type="match status" value="1"/>
</dbReference>
<evidence type="ECO:0000256" key="3">
    <source>
        <dbReference type="ARBA" id="ARBA00023163"/>
    </source>
</evidence>
<dbReference type="InterPro" id="IPR000843">
    <property type="entry name" value="HTH_LacI"/>
</dbReference>
<evidence type="ECO:0000256" key="2">
    <source>
        <dbReference type="ARBA" id="ARBA00023125"/>
    </source>
</evidence>
<dbReference type="InterPro" id="IPR046335">
    <property type="entry name" value="LacI/GalR-like_sensor"/>
</dbReference>
<dbReference type="CDD" id="cd01392">
    <property type="entry name" value="HTH_LacI"/>
    <property type="match status" value="1"/>
</dbReference>
<accession>A0ABY6QS69</accession>
<feature type="domain" description="HTH lacI-type" evidence="4">
    <location>
        <begin position="23"/>
        <end position="77"/>
    </location>
</feature>
<dbReference type="Pfam" id="PF00356">
    <property type="entry name" value="LacI"/>
    <property type="match status" value="1"/>
</dbReference>
<sequence length="353" mass="37848">MLRGSIRRIRFRTGGAVTRARGITIKDVARRAGVSITAVSHALNDKGTLSAATREHIRTVADEMGYEADALARGLRRSTMGAVGLVLRSLDALGDYAPAGVDVFERFVGAAASQALARGLSLMLVPDLTRAPVPPLAFSLDGYIVTNPHVDDPVIARLEERGIPYVTYGRPPGRPDFTHWASEDDDASARLVLNHLATAGARSVALVRGTDPNAWNLEHQEIYLGWCEERGSTPRLYELPERAGVEGGVALADRILDEGLPDAVFCLTGRHAAGVQRGLIARGVRVPAQTMVVAGSDSEHARNSRPAVSALELNPVDSSAALLDILQSLIAGRPADAPRLTRARFRPRASTRR</sequence>
<keyword evidence="1" id="KW-0805">Transcription regulation</keyword>
<proteinExistence type="predicted"/>
<reference evidence="5" key="1">
    <citation type="submission" date="2021-09" db="EMBL/GenBank/DDBJ databases">
        <title>Complete genome sequence and metabolic characterization of Streptomyces tanashiensis DSM 731 the producer of antibacterial Kalafungin and diverse secondary metabolites.</title>
        <authorList>
            <person name="Abbasi M.N."/>
            <person name="Anwar M.N."/>
            <person name="Alam K."/>
            <person name="Shoaib M."/>
            <person name="Lin Z."/>
            <person name="Hayat M."/>
            <person name="Ali M.I."/>
            <person name="Malik H.M.T."/>
            <person name="Ahmed I."/>
            <person name="Li A."/>
            <person name="Hailong Wang H."/>
            <person name="Zhang Y."/>
        </authorList>
    </citation>
    <scope>NUCLEOTIDE SEQUENCE</scope>
    <source>
        <strain evidence="5">Kala</strain>
    </source>
</reference>
<keyword evidence="3" id="KW-0804">Transcription</keyword>
<dbReference type="SUPFAM" id="SSF53822">
    <property type="entry name" value="Periplasmic binding protein-like I"/>
    <property type="match status" value="1"/>
</dbReference>
<dbReference type="SUPFAM" id="SSF47413">
    <property type="entry name" value="lambda repressor-like DNA-binding domains"/>
    <property type="match status" value="1"/>
</dbReference>
<keyword evidence="6" id="KW-1185">Reference proteome</keyword>